<dbReference type="InterPro" id="IPR011050">
    <property type="entry name" value="Pectin_lyase_fold/virulence"/>
</dbReference>
<proteinExistence type="predicted"/>
<protein>
    <submittedName>
        <fullName evidence="5">Pectate lyase</fullName>
    </submittedName>
</protein>
<keyword evidence="4" id="KW-0732">Signal</keyword>
<feature type="chain" id="PRO_5045489379" evidence="4">
    <location>
        <begin position="22"/>
        <end position="440"/>
    </location>
</feature>
<evidence type="ECO:0000313" key="5">
    <source>
        <dbReference type="EMBL" id="MDT0677589.1"/>
    </source>
</evidence>
<feature type="region of interest" description="Disordered" evidence="3">
    <location>
        <begin position="380"/>
        <end position="425"/>
    </location>
</feature>
<feature type="signal peptide" evidence="4">
    <location>
        <begin position="1"/>
        <end position="21"/>
    </location>
</feature>
<organism evidence="5 6">
    <name type="scientific">Autumnicola musiva</name>
    <dbReference type="NCBI Taxonomy" id="3075589"/>
    <lineage>
        <taxon>Bacteria</taxon>
        <taxon>Pseudomonadati</taxon>
        <taxon>Bacteroidota</taxon>
        <taxon>Flavobacteriia</taxon>
        <taxon>Flavobacteriales</taxon>
        <taxon>Flavobacteriaceae</taxon>
        <taxon>Autumnicola</taxon>
    </lineage>
</organism>
<evidence type="ECO:0000256" key="4">
    <source>
        <dbReference type="SAM" id="SignalP"/>
    </source>
</evidence>
<evidence type="ECO:0000256" key="2">
    <source>
        <dbReference type="ARBA" id="ARBA00023180"/>
    </source>
</evidence>
<dbReference type="PANTHER" id="PTHR42970">
    <property type="entry name" value="PECTATE LYASE C-RELATED"/>
    <property type="match status" value="1"/>
</dbReference>
<dbReference type="GO" id="GO:0016829">
    <property type="term" value="F:lyase activity"/>
    <property type="evidence" value="ECO:0007669"/>
    <property type="project" value="UniProtKB-KW"/>
</dbReference>
<accession>A0ABU3D7V8</accession>
<keyword evidence="1" id="KW-0479">Metal-binding</keyword>
<keyword evidence="5" id="KW-0456">Lyase</keyword>
<gene>
    <name evidence="5" type="ORF">RM539_13460</name>
</gene>
<evidence type="ECO:0000256" key="1">
    <source>
        <dbReference type="ARBA" id="ARBA00022723"/>
    </source>
</evidence>
<evidence type="ECO:0000313" key="6">
    <source>
        <dbReference type="Proteomes" id="UP001262582"/>
    </source>
</evidence>
<keyword evidence="2" id="KW-0325">Glycoprotein</keyword>
<dbReference type="SUPFAM" id="SSF51126">
    <property type="entry name" value="Pectin lyase-like"/>
    <property type="match status" value="1"/>
</dbReference>
<name>A0ABU3D7V8_9FLAO</name>
<evidence type="ECO:0000256" key="3">
    <source>
        <dbReference type="SAM" id="MobiDB-lite"/>
    </source>
</evidence>
<dbReference type="EMBL" id="JAVRHK010000010">
    <property type="protein sequence ID" value="MDT0677589.1"/>
    <property type="molecule type" value="Genomic_DNA"/>
</dbReference>
<dbReference type="InterPro" id="IPR012334">
    <property type="entry name" value="Pectin_lyas_fold"/>
</dbReference>
<sequence length="440" mass="48286">MNSNNILIALLLLLNFFTLEAQQLAFPGAEGFGAYSKGGRGGEVLYVTNLEDSGPGSFRWAVEKKGRRTVVFDVSGTIVLEDDIQLENPYITIAGQTAPGYGIAFRDAKLRIGTHDVVVRYIRIRLGDVGDGGDAISIGAGENIIIDHCSASWSTDEVLSASTREPRLTKVTVQWCFITEGLNPENHGYGSLIRGTGGAKYSFLNNLYAHNYGRNPRPGNYNTNSHNEDPEGLLLDFRNNVIYNWGGGHAGYNADEQSVTRLNYAGNYLVPGPDSKLTGIAYSTGSPYNRAYFAGNYYNGKLSEDPWSLVDFDHSWTKNQVKAYKQNLPFESGPVETKKATIAYKKVLESGGASLPKRDAVDSRIVKDVKNRTGKIINSQKDVGGWPTLKSGPAPSDKDRDGMPDNWELENGLNPGNAEDRNKVTEDGYTMLEKYLNSIK</sequence>
<dbReference type="Proteomes" id="UP001262582">
    <property type="component" value="Unassembled WGS sequence"/>
</dbReference>
<dbReference type="InterPro" id="IPR052063">
    <property type="entry name" value="Polysaccharide_Lyase_1"/>
</dbReference>
<reference evidence="5 6" key="1">
    <citation type="submission" date="2023-09" db="EMBL/GenBank/DDBJ databases">
        <authorList>
            <person name="Rey-Velasco X."/>
        </authorList>
    </citation>
    <scope>NUCLEOTIDE SEQUENCE [LARGE SCALE GENOMIC DNA]</scope>
    <source>
        <strain evidence="5 6">F117</strain>
    </source>
</reference>
<dbReference type="Gene3D" id="2.160.20.10">
    <property type="entry name" value="Single-stranded right-handed beta-helix, Pectin lyase-like"/>
    <property type="match status" value="1"/>
</dbReference>
<dbReference type="PANTHER" id="PTHR42970:SF1">
    <property type="entry name" value="PECTATE LYASE C-RELATED"/>
    <property type="match status" value="1"/>
</dbReference>
<comment type="caution">
    <text evidence="5">The sequence shown here is derived from an EMBL/GenBank/DDBJ whole genome shotgun (WGS) entry which is preliminary data.</text>
</comment>
<dbReference type="RefSeq" id="WP_311503933.1">
    <property type="nucleotide sequence ID" value="NZ_JAVRHK010000010.1"/>
</dbReference>
<keyword evidence="6" id="KW-1185">Reference proteome</keyword>